<evidence type="ECO:0000313" key="6">
    <source>
        <dbReference type="Proteomes" id="UP000043763"/>
    </source>
</evidence>
<gene>
    <name evidence="5" type="ORF">BRSU_2431</name>
</gene>
<evidence type="ECO:0000256" key="3">
    <source>
        <dbReference type="ARBA" id="ARBA00022829"/>
    </source>
</evidence>
<dbReference type="GO" id="GO:0051301">
    <property type="term" value="P:cell division"/>
    <property type="evidence" value="ECO:0007669"/>
    <property type="project" value="UniProtKB-KW"/>
</dbReference>
<proteinExistence type="predicted"/>
<dbReference type="InterPro" id="IPR036388">
    <property type="entry name" value="WH-like_DNA-bd_sf"/>
</dbReference>
<dbReference type="AlphaFoldDB" id="A0A0G4K9Q1"/>
<evidence type="ECO:0000256" key="4">
    <source>
        <dbReference type="ARBA" id="ARBA00023306"/>
    </source>
</evidence>
<keyword evidence="4" id="KW-0131">Cell cycle</keyword>
<keyword evidence="1" id="KW-0963">Cytoplasm</keyword>
<dbReference type="EMBL" id="CVLB01000003">
    <property type="protein sequence ID" value="CRF35100.1"/>
    <property type="molecule type" value="Genomic_DNA"/>
</dbReference>
<organism evidence="5 6">
    <name type="scientific">Brachyspira suanatina</name>
    <dbReference type="NCBI Taxonomy" id="381802"/>
    <lineage>
        <taxon>Bacteria</taxon>
        <taxon>Pseudomonadati</taxon>
        <taxon>Spirochaetota</taxon>
        <taxon>Spirochaetia</taxon>
        <taxon>Brachyspirales</taxon>
        <taxon>Brachyspiraceae</taxon>
        <taxon>Brachyspira</taxon>
    </lineage>
</organism>
<dbReference type="NCBIfam" id="TIGR00281">
    <property type="entry name" value="SMC-Scp complex subunit ScpB"/>
    <property type="match status" value="1"/>
</dbReference>
<dbReference type="RefSeq" id="WP_048595745.1">
    <property type="nucleotide sequence ID" value="NZ_CVLB01000003.1"/>
</dbReference>
<evidence type="ECO:0000256" key="2">
    <source>
        <dbReference type="ARBA" id="ARBA00022618"/>
    </source>
</evidence>
<dbReference type="PANTHER" id="PTHR34298:SF2">
    <property type="entry name" value="SEGREGATION AND CONDENSATION PROTEIN B"/>
    <property type="match status" value="1"/>
</dbReference>
<dbReference type="Gene3D" id="1.10.10.10">
    <property type="entry name" value="Winged helix-like DNA-binding domain superfamily/Winged helix DNA-binding domain"/>
    <property type="match status" value="2"/>
</dbReference>
<dbReference type="GO" id="GO:0051304">
    <property type="term" value="P:chromosome separation"/>
    <property type="evidence" value="ECO:0007669"/>
    <property type="project" value="InterPro"/>
</dbReference>
<dbReference type="PANTHER" id="PTHR34298">
    <property type="entry name" value="SEGREGATION AND CONDENSATION PROTEIN B"/>
    <property type="match status" value="1"/>
</dbReference>
<keyword evidence="3" id="KW-0159">Chromosome partition</keyword>
<dbReference type="Pfam" id="PF04079">
    <property type="entry name" value="SMC_ScpB"/>
    <property type="match status" value="1"/>
</dbReference>
<dbReference type="Proteomes" id="UP000043763">
    <property type="component" value="Unassembled WGS sequence"/>
</dbReference>
<keyword evidence="6" id="KW-1185">Reference proteome</keyword>
<dbReference type="SUPFAM" id="SSF46785">
    <property type="entry name" value="Winged helix' DNA-binding domain"/>
    <property type="match status" value="2"/>
</dbReference>
<dbReference type="InterPro" id="IPR005234">
    <property type="entry name" value="ScpB_csome_segregation"/>
</dbReference>
<dbReference type="InterPro" id="IPR036390">
    <property type="entry name" value="WH_DNA-bd_sf"/>
</dbReference>
<accession>A0A0G4K9Q1</accession>
<protein>
    <submittedName>
        <fullName evidence="5">Segregation protein A</fullName>
    </submittedName>
</protein>
<evidence type="ECO:0000256" key="1">
    <source>
        <dbReference type="ARBA" id="ARBA00022490"/>
    </source>
</evidence>
<dbReference type="OrthoDB" id="9806226at2"/>
<reference evidence="6" key="1">
    <citation type="submission" date="2015-04" db="EMBL/GenBank/DDBJ databases">
        <authorList>
            <person name="Mushtaq Mamoona"/>
        </authorList>
    </citation>
    <scope>NUCLEOTIDE SEQUENCE [LARGE SCALE GENOMIC DNA]</scope>
    <source>
        <strain evidence="6">AN4859/03</strain>
    </source>
</reference>
<evidence type="ECO:0000313" key="5">
    <source>
        <dbReference type="EMBL" id="CRF35100.1"/>
    </source>
</evidence>
<keyword evidence="2" id="KW-0132">Cell division</keyword>
<name>A0A0G4K9Q1_9SPIR</name>
<sequence length="223" mass="25571">MDEMIETSGALLENEISEKNSENNADTQAVNTENKNALEIDDSILANEEELEKIMEAIIYVEGNVPISRLRTLFKCENSDIRTHIENINNRYRNAKSAIEILEVGDSILMTIIPSTFGTLSAIYDKKRKKKISKAMLQTLSIIAYKQPLTKAEIDDIRQSDSGYHLRALMEDGFIAWKGRKDYLDKRQTYGTTDKFLMHFGINSLDDLPKLRELKDLEFNKDE</sequence>